<dbReference type="GO" id="GO:0032153">
    <property type="term" value="C:cell division site"/>
    <property type="evidence" value="ECO:0007669"/>
    <property type="project" value="TreeGrafter"/>
</dbReference>
<evidence type="ECO:0000256" key="9">
    <source>
        <dbReference type="ARBA" id="ARBA00022984"/>
    </source>
</evidence>
<accession>A0A285VD78</accession>
<dbReference type="RefSeq" id="WP_097186563.1">
    <property type="nucleotide sequence ID" value="NZ_OBQK01000001.1"/>
</dbReference>
<evidence type="ECO:0000256" key="13">
    <source>
        <dbReference type="ARBA" id="ARBA00023316"/>
    </source>
</evidence>
<evidence type="ECO:0000256" key="1">
    <source>
        <dbReference type="ARBA" id="ARBA00004651"/>
    </source>
</evidence>
<evidence type="ECO:0000313" key="24">
    <source>
        <dbReference type="EMBL" id="SOC51943.1"/>
    </source>
</evidence>
<dbReference type="PROSITE" id="PS00428">
    <property type="entry name" value="FTSW_RODA_SPOVE"/>
    <property type="match status" value="1"/>
</dbReference>
<feature type="transmembrane region" description="Helical" evidence="23">
    <location>
        <begin position="104"/>
        <end position="125"/>
    </location>
</feature>
<feature type="transmembrane region" description="Helical" evidence="23">
    <location>
        <begin position="306"/>
        <end position="326"/>
    </location>
</feature>
<feature type="transmembrane region" description="Helical" evidence="23">
    <location>
        <begin position="219"/>
        <end position="238"/>
    </location>
</feature>
<dbReference type="InterPro" id="IPR013437">
    <property type="entry name" value="FtsW"/>
</dbReference>
<keyword evidence="12" id="KW-0131">Cell cycle</keyword>
<feature type="transmembrane region" description="Helical" evidence="23">
    <location>
        <begin position="39"/>
        <end position="61"/>
    </location>
</feature>
<dbReference type="EC" id="2.4.99.28" evidence="19"/>
<evidence type="ECO:0000256" key="19">
    <source>
        <dbReference type="ARBA" id="ARBA00044770"/>
    </source>
</evidence>
<comment type="pathway">
    <text evidence="2">Cell wall biogenesis; peptidoglycan biosynthesis.</text>
</comment>
<comment type="function">
    <text evidence="21">Peptidoglycan polymerase that is essential for cell division.</text>
</comment>
<name>A0A285VD78_9MICO</name>
<keyword evidence="10 23" id="KW-1133">Transmembrane helix</keyword>
<keyword evidence="3" id="KW-1003">Cell membrane</keyword>
<evidence type="ECO:0000256" key="3">
    <source>
        <dbReference type="ARBA" id="ARBA00022475"/>
    </source>
</evidence>
<dbReference type="AlphaFoldDB" id="A0A285VD78"/>
<evidence type="ECO:0000256" key="5">
    <source>
        <dbReference type="ARBA" id="ARBA00022676"/>
    </source>
</evidence>
<evidence type="ECO:0000256" key="4">
    <source>
        <dbReference type="ARBA" id="ARBA00022618"/>
    </source>
</evidence>
<evidence type="ECO:0000256" key="21">
    <source>
        <dbReference type="ARBA" id="ARBA00049966"/>
    </source>
</evidence>
<feature type="transmembrane region" description="Helical" evidence="23">
    <location>
        <begin position="170"/>
        <end position="189"/>
    </location>
</feature>
<keyword evidence="11 23" id="KW-0472">Membrane</keyword>
<dbReference type="InterPro" id="IPR018365">
    <property type="entry name" value="Cell_cycle_FtsW-rel_CS"/>
</dbReference>
<dbReference type="NCBIfam" id="TIGR02614">
    <property type="entry name" value="ftsW"/>
    <property type="match status" value="1"/>
</dbReference>
<keyword evidence="13" id="KW-0961">Cell wall biogenesis/degradation</keyword>
<feature type="transmembrane region" description="Helical" evidence="23">
    <location>
        <begin position="73"/>
        <end position="92"/>
    </location>
</feature>
<dbReference type="GO" id="GO:0051301">
    <property type="term" value="P:cell division"/>
    <property type="evidence" value="ECO:0007669"/>
    <property type="project" value="UniProtKB-KW"/>
</dbReference>
<evidence type="ECO:0000256" key="17">
    <source>
        <dbReference type="ARBA" id="ARBA00041185"/>
    </source>
</evidence>
<feature type="transmembrane region" description="Helical" evidence="23">
    <location>
        <begin position="372"/>
        <end position="394"/>
    </location>
</feature>
<feature type="transmembrane region" description="Helical" evidence="23">
    <location>
        <begin position="195"/>
        <end position="212"/>
    </location>
</feature>
<dbReference type="GO" id="GO:0009252">
    <property type="term" value="P:peptidoglycan biosynthetic process"/>
    <property type="evidence" value="ECO:0007669"/>
    <property type="project" value="UniProtKB-KW"/>
</dbReference>
<proteinExistence type="inferred from homology"/>
<reference evidence="25" key="1">
    <citation type="submission" date="2017-08" db="EMBL/GenBank/DDBJ databases">
        <authorList>
            <person name="Varghese N."/>
            <person name="Submissions S."/>
        </authorList>
    </citation>
    <scope>NUCLEOTIDE SEQUENCE [LARGE SCALE GENOMIC DNA]</scope>
    <source>
        <strain evidence="25">USBA17B2</strain>
    </source>
</reference>
<evidence type="ECO:0000256" key="22">
    <source>
        <dbReference type="SAM" id="MobiDB-lite"/>
    </source>
</evidence>
<protein>
    <recommendedName>
        <fullName evidence="17">Probable peptidoglycan glycosyltransferase FtsW</fullName>
        <ecNumber evidence="19">2.4.99.28</ecNumber>
    </recommendedName>
    <alternativeName>
        <fullName evidence="18">Cell division protein FtsW</fullName>
    </alternativeName>
    <alternativeName>
        <fullName evidence="15">Cell wall polymerase</fullName>
    </alternativeName>
    <alternativeName>
        <fullName evidence="14">Peptidoglycan polymerase</fullName>
    </alternativeName>
</protein>
<feature type="transmembrane region" description="Helical" evidence="23">
    <location>
        <begin position="346"/>
        <end position="366"/>
    </location>
</feature>
<evidence type="ECO:0000256" key="11">
    <source>
        <dbReference type="ARBA" id="ARBA00023136"/>
    </source>
</evidence>
<keyword evidence="7 23" id="KW-0812">Transmembrane</keyword>
<feature type="compositionally biased region" description="Low complexity" evidence="22">
    <location>
        <begin position="433"/>
        <end position="445"/>
    </location>
</feature>
<evidence type="ECO:0000256" key="23">
    <source>
        <dbReference type="SAM" id="Phobius"/>
    </source>
</evidence>
<keyword evidence="8" id="KW-0133">Cell shape</keyword>
<dbReference type="PANTHER" id="PTHR30474">
    <property type="entry name" value="CELL CYCLE PROTEIN"/>
    <property type="match status" value="1"/>
</dbReference>
<comment type="subcellular location">
    <subcellularLocation>
        <location evidence="1">Cell membrane</location>
        <topology evidence="1">Multi-pass membrane protein</topology>
    </subcellularLocation>
</comment>
<evidence type="ECO:0000256" key="7">
    <source>
        <dbReference type="ARBA" id="ARBA00022692"/>
    </source>
</evidence>
<keyword evidence="9" id="KW-0573">Peptidoglycan synthesis</keyword>
<sequence>MTSITRGSILQRGGEDKGATPAWTMTSVGEWLRSPVAPYYLVLVSTAMLTGLGLVMVLSASSVGSYTTSGSSYTVFLDQLMYAAIGVTLAVVGSRLPLRWWKRLAWPAVFLALLLQAAVFTPLGLDSYQGNRNWLSIGGRTLQPSEFGKIALVVFGAAVLATKRRVIHKVWQASIPLIFPVGIVLLGLVLQGNDLGTGMILVAILGGLLWAAGLPARWFVGVGAVAALGVAFLAAGSANRMQRIQVWLGNICDSPQVDGCYQKVHAEYALADGGWWGLGLGESREKWGILPEPHNDFILAIIGEELGLPGSLSVLLLFAVLAYACFRIVSQAEDMFTRLAASGLMVWFLAQAMINIGSVIGMLPIIGVPLPLVSSGGSALVAALVGVGLLLALARSLPGAREALGGRGSTARRTFASVPAPAPARTPAGSTGRKPAAKTARTPAAARKRVR</sequence>
<feature type="transmembrane region" description="Helical" evidence="23">
    <location>
        <begin position="145"/>
        <end position="163"/>
    </location>
</feature>
<evidence type="ECO:0000256" key="16">
    <source>
        <dbReference type="ARBA" id="ARBA00038053"/>
    </source>
</evidence>
<dbReference type="GO" id="GO:0008955">
    <property type="term" value="F:peptidoglycan glycosyltransferase activity"/>
    <property type="evidence" value="ECO:0007669"/>
    <property type="project" value="UniProtKB-EC"/>
</dbReference>
<dbReference type="GO" id="GO:0071555">
    <property type="term" value="P:cell wall organization"/>
    <property type="evidence" value="ECO:0007669"/>
    <property type="project" value="UniProtKB-KW"/>
</dbReference>
<dbReference type="GO" id="GO:0005886">
    <property type="term" value="C:plasma membrane"/>
    <property type="evidence" value="ECO:0007669"/>
    <property type="project" value="UniProtKB-SubCell"/>
</dbReference>
<keyword evidence="5" id="KW-0328">Glycosyltransferase</keyword>
<dbReference type="EMBL" id="OBQK01000001">
    <property type="protein sequence ID" value="SOC51943.1"/>
    <property type="molecule type" value="Genomic_DNA"/>
</dbReference>
<feature type="region of interest" description="Disordered" evidence="22">
    <location>
        <begin position="403"/>
        <end position="451"/>
    </location>
</feature>
<dbReference type="PANTHER" id="PTHR30474:SF2">
    <property type="entry name" value="PEPTIDOGLYCAN GLYCOSYLTRANSFERASE FTSW-RELATED"/>
    <property type="match status" value="1"/>
</dbReference>
<comment type="catalytic activity">
    <reaction evidence="20">
        <text>[GlcNAc-(1-&gt;4)-Mur2Ac(oyl-L-Ala-gamma-D-Glu-L-Lys-D-Ala-D-Ala)](n)-di-trans,octa-cis-undecaprenyl diphosphate + beta-D-GlcNAc-(1-&gt;4)-Mur2Ac(oyl-L-Ala-gamma-D-Glu-L-Lys-D-Ala-D-Ala)-di-trans,octa-cis-undecaprenyl diphosphate = [GlcNAc-(1-&gt;4)-Mur2Ac(oyl-L-Ala-gamma-D-Glu-L-Lys-D-Ala-D-Ala)](n+1)-di-trans,octa-cis-undecaprenyl diphosphate + di-trans,octa-cis-undecaprenyl diphosphate + H(+)</text>
        <dbReference type="Rhea" id="RHEA:23708"/>
        <dbReference type="Rhea" id="RHEA-COMP:9602"/>
        <dbReference type="Rhea" id="RHEA-COMP:9603"/>
        <dbReference type="ChEBI" id="CHEBI:15378"/>
        <dbReference type="ChEBI" id="CHEBI:58405"/>
        <dbReference type="ChEBI" id="CHEBI:60033"/>
        <dbReference type="ChEBI" id="CHEBI:78435"/>
        <dbReference type="EC" id="2.4.99.28"/>
    </reaction>
</comment>
<evidence type="ECO:0000256" key="6">
    <source>
        <dbReference type="ARBA" id="ARBA00022679"/>
    </source>
</evidence>
<dbReference type="Proteomes" id="UP000219688">
    <property type="component" value="Unassembled WGS sequence"/>
</dbReference>
<evidence type="ECO:0000256" key="14">
    <source>
        <dbReference type="ARBA" id="ARBA00032370"/>
    </source>
</evidence>
<evidence type="ECO:0000256" key="2">
    <source>
        <dbReference type="ARBA" id="ARBA00004752"/>
    </source>
</evidence>
<keyword evidence="25" id="KW-1185">Reference proteome</keyword>
<evidence type="ECO:0000256" key="20">
    <source>
        <dbReference type="ARBA" id="ARBA00049902"/>
    </source>
</evidence>
<evidence type="ECO:0000256" key="10">
    <source>
        <dbReference type="ARBA" id="ARBA00022989"/>
    </source>
</evidence>
<dbReference type="Pfam" id="PF01098">
    <property type="entry name" value="FTSW_RODA_SPOVE"/>
    <property type="match status" value="1"/>
</dbReference>
<dbReference type="InterPro" id="IPR001182">
    <property type="entry name" value="FtsW/RodA"/>
</dbReference>
<evidence type="ECO:0000256" key="12">
    <source>
        <dbReference type="ARBA" id="ARBA00023306"/>
    </source>
</evidence>
<gene>
    <name evidence="24" type="ORF">SAMN05421879_101361</name>
</gene>
<evidence type="ECO:0000256" key="15">
    <source>
        <dbReference type="ARBA" id="ARBA00033270"/>
    </source>
</evidence>
<keyword evidence="6" id="KW-0808">Transferase</keyword>
<evidence type="ECO:0000256" key="18">
    <source>
        <dbReference type="ARBA" id="ARBA00041418"/>
    </source>
</evidence>
<evidence type="ECO:0000313" key="25">
    <source>
        <dbReference type="Proteomes" id="UP000219688"/>
    </source>
</evidence>
<organism evidence="24 25">
    <name type="scientific">Ornithinimicrobium cerasi</name>
    <dbReference type="NCBI Taxonomy" id="2248773"/>
    <lineage>
        <taxon>Bacteria</taxon>
        <taxon>Bacillati</taxon>
        <taxon>Actinomycetota</taxon>
        <taxon>Actinomycetes</taxon>
        <taxon>Micrococcales</taxon>
        <taxon>Ornithinimicrobiaceae</taxon>
        <taxon>Ornithinimicrobium</taxon>
    </lineage>
</organism>
<dbReference type="GO" id="GO:0015648">
    <property type="term" value="F:lipid-linked peptidoglycan transporter activity"/>
    <property type="evidence" value="ECO:0007669"/>
    <property type="project" value="TreeGrafter"/>
</dbReference>
<evidence type="ECO:0000256" key="8">
    <source>
        <dbReference type="ARBA" id="ARBA00022960"/>
    </source>
</evidence>
<comment type="similarity">
    <text evidence="16">Belongs to the SEDS family. FtsW subfamily.</text>
</comment>
<dbReference type="GO" id="GO:0008360">
    <property type="term" value="P:regulation of cell shape"/>
    <property type="evidence" value="ECO:0007669"/>
    <property type="project" value="UniProtKB-KW"/>
</dbReference>
<keyword evidence="4 24" id="KW-0132">Cell division</keyword>